<dbReference type="InterPro" id="IPR011011">
    <property type="entry name" value="Znf_FYVE_PHD"/>
</dbReference>
<dbReference type="SUPFAM" id="SSF57903">
    <property type="entry name" value="FYVE/PHD zinc finger"/>
    <property type="match status" value="1"/>
</dbReference>
<proteinExistence type="predicted"/>
<organism evidence="2 3">
    <name type="scientific">Acrobeloides nanus</name>
    <dbReference type="NCBI Taxonomy" id="290746"/>
    <lineage>
        <taxon>Eukaryota</taxon>
        <taxon>Metazoa</taxon>
        <taxon>Ecdysozoa</taxon>
        <taxon>Nematoda</taxon>
        <taxon>Chromadorea</taxon>
        <taxon>Rhabditida</taxon>
        <taxon>Tylenchina</taxon>
        <taxon>Cephalobomorpha</taxon>
        <taxon>Cephaloboidea</taxon>
        <taxon>Cephalobidae</taxon>
        <taxon>Acrobeloides</taxon>
    </lineage>
</organism>
<keyword evidence="2" id="KW-1185">Reference proteome</keyword>
<feature type="region of interest" description="Disordered" evidence="1">
    <location>
        <begin position="137"/>
        <end position="229"/>
    </location>
</feature>
<feature type="compositionally biased region" description="Polar residues" evidence="1">
    <location>
        <begin position="137"/>
        <end position="147"/>
    </location>
</feature>
<dbReference type="Gene3D" id="3.30.40.10">
    <property type="entry name" value="Zinc/RING finger domain, C3HC4 (zinc finger)"/>
    <property type="match status" value="1"/>
</dbReference>
<feature type="compositionally biased region" description="Basic residues" evidence="1">
    <location>
        <begin position="245"/>
        <end position="262"/>
    </location>
</feature>
<reference evidence="3" key="1">
    <citation type="submission" date="2022-11" db="UniProtKB">
        <authorList>
            <consortium name="WormBaseParasite"/>
        </authorList>
    </citation>
    <scope>IDENTIFICATION</scope>
</reference>
<dbReference type="Proteomes" id="UP000887540">
    <property type="component" value="Unplaced"/>
</dbReference>
<name>A0A914C9E7_9BILA</name>
<dbReference type="AlphaFoldDB" id="A0A914C9E7"/>
<accession>A0A914C9E7</accession>
<feature type="region of interest" description="Disordered" evidence="1">
    <location>
        <begin position="245"/>
        <end position="275"/>
    </location>
</feature>
<sequence>MYKKGYKPNRVITPAELKKNFVVTVIKIFQKDAVMNNAEIESIVKSYGLTKEDLKFNSKFSLLEIFGKAEGFNPITLPVPEKLNTMDVEVHDDVSDYEPTGRLIIDESAVVDSEDEEPSNVMQKEAAVKNNNYGIESLLQPGTSTAPNRRMNKKATKSESEDQTDESMTNKTRPFTQGRMSVLETSSDEEEPHTKRARSMFDFGKKPSLEKKSPTRGRRRSIQTQRKSTIQPLRGVIMPKIVRPSQKHKEKNIKKKMARKSKTKQEETDHEEEADVEDKCSNNPCKVEELKGKHIYWVQCDACDSWFHTYCKLSMKAPYPEDEEFRCECEN</sequence>
<protein>
    <submittedName>
        <fullName evidence="3">Zinc finger PHD-type domain-containing protein</fullName>
    </submittedName>
</protein>
<dbReference type="InterPro" id="IPR013083">
    <property type="entry name" value="Znf_RING/FYVE/PHD"/>
</dbReference>
<feature type="compositionally biased region" description="Basic and acidic residues" evidence="1">
    <location>
        <begin position="203"/>
        <end position="213"/>
    </location>
</feature>
<dbReference type="WBParaSite" id="ACRNAN_Path_651.g2443.t1">
    <property type="protein sequence ID" value="ACRNAN_Path_651.g2443.t1"/>
    <property type="gene ID" value="ACRNAN_Path_651.g2443"/>
</dbReference>
<evidence type="ECO:0000313" key="2">
    <source>
        <dbReference type="Proteomes" id="UP000887540"/>
    </source>
</evidence>
<evidence type="ECO:0000313" key="3">
    <source>
        <dbReference type="WBParaSite" id="ACRNAN_Path_651.g2443.t1"/>
    </source>
</evidence>
<evidence type="ECO:0000256" key="1">
    <source>
        <dbReference type="SAM" id="MobiDB-lite"/>
    </source>
</evidence>
<feature type="compositionally biased region" description="Polar residues" evidence="1">
    <location>
        <begin position="166"/>
        <end position="185"/>
    </location>
</feature>